<evidence type="ECO:0000256" key="6">
    <source>
        <dbReference type="ARBA" id="ARBA00023136"/>
    </source>
</evidence>
<reference evidence="11 12" key="1">
    <citation type="submission" date="2023-09" db="EMBL/GenBank/DDBJ databases">
        <authorList>
            <person name="Rey-Velasco X."/>
        </authorList>
    </citation>
    <scope>NUCLEOTIDE SEQUENCE [LARGE SCALE GENOMIC DNA]</scope>
    <source>
        <strain evidence="11 12">W345</strain>
    </source>
</reference>
<dbReference type="Pfam" id="PF21082">
    <property type="entry name" value="MS_channel_3rd"/>
    <property type="match status" value="1"/>
</dbReference>
<keyword evidence="6 7" id="KW-0472">Membrane</keyword>
<proteinExistence type="inferred from homology"/>
<evidence type="ECO:0000256" key="7">
    <source>
        <dbReference type="SAM" id="Phobius"/>
    </source>
</evidence>
<feature type="transmembrane region" description="Helical" evidence="7">
    <location>
        <begin position="162"/>
        <end position="182"/>
    </location>
</feature>
<dbReference type="InterPro" id="IPR011014">
    <property type="entry name" value="MscS_channel_TM-2"/>
</dbReference>
<dbReference type="InterPro" id="IPR010920">
    <property type="entry name" value="LSM_dom_sf"/>
</dbReference>
<keyword evidence="4 7" id="KW-0812">Transmembrane</keyword>
<evidence type="ECO:0000256" key="2">
    <source>
        <dbReference type="ARBA" id="ARBA00008017"/>
    </source>
</evidence>
<evidence type="ECO:0000256" key="5">
    <source>
        <dbReference type="ARBA" id="ARBA00022989"/>
    </source>
</evidence>
<dbReference type="PANTHER" id="PTHR30566">
    <property type="entry name" value="YNAI-RELATED MECHANOSENSITIVE ION CHANNEL"/>
    <property type="match status" value="1"/>
</dbReference>
<dbReference type="InterPro" id="IPR006685">
    <property type="entry name" value="MscS_channel_2nd"/>
</dbReference>
<dbReference type="Proteomes" id="UP001254608">
    <property type="component" value="Unassembled WGS sequence"/>
</dbReference>
<name>A0ABU2WHW9_9GAMM</name>
<dbReference type="InterPro" id="IPR011066">
    <property type="entry name" value="MscS_channel_C_sf"/>
</dbReference>
<dbReference type="Gene3D" id="3.30.70.100">
    <property type="match status" value="1"/>
</dbReference>
<keyword evidence="12" id="KW-1185">Reference proteome</keyword>
<feature type="transmembrane region" description="Helical" evidence="7">
    <location>
        <begin position="136"/>
        <end position="156"/>
    </location>
</feature>
<evidence type="ECO:0000259" key="8">
    <source>
        <dbReference type="Pfam" id="PF00924"/>
    </source>
</evidence>
<dbReference type="Pfam" id="PF21088">
    <property type="entry name" value="MS_channel_1st"/>
    <property type="match status" value="1"/>
</dbReference>
<evidence type="ECO:0000259" key="10">
    <source>
        <dbReference type="Pfam" id="PF21088"/>
    </source>
</evidence>
<feature type="domain" description="Mechanosensitive ion channel MscS" evidence="8">
    <location>
        <begin position="184"/>
        <end position="251"/>
    </location>
</feature>
<dbReference type="InterPro" id="IPR049278">
    <property type="entry name" value="MS_channel_C"/>
</dbReference>
<dbReference type="RefSeq" id="WP_311364071.1">
    <property type="nucleotide sequence ID" value="NZ_JAVRIC010000005.1"/>
</dbReference>
<dbReference type="Gene3D" id="2.30.30.60">
    <property type="match status" value="1"/>
</dbReference>
<comment type="subcellular location">
    <subcellularLocation>
        <location evidence="1">Cell membrane</location>
        <topology evidence="1">Multi-pass membrane protein</topology>
    </subcellularLocation>
</comment>
<dbReference type="InterPro" id="IPR049142">
    <property type="entry name" value="MS_channel_1st"/>
</dbReference>
<keyword evidence="3" id="KW-1003">Cell membrane</keyword>
<dbReference type="SUPFAM" id="SSF82861">
    <property type="entry name" value="Mechanosensitive channel protein MscS (YggB), transmembrane region"/>
    <property type="match status" value="1"/>
</dbReference>
<feature type="domain" description="Mechanosensitive ion channel transmembrane helices 2/3" evidence="10">
    <location>
        <begin position="147"/>
        <end position="183"/>
    </location>
</feature>
<dbReference type="SUPFAM" id="SSF82689">
    <property type="entry name" value="Mechanosensitive channel protein MscS (YggB), C-terminal domain"/>
    <property type="match status" value="1"/>
</dbReference>
<dbReference type="PANTHER" id="PTHR30566:SF25">
    <property type="entry name" value="INNER MEMBRANE PROTEIN"/>
    <property type="match status" value="1"/>
</dbReference>
<accession>A0ABU2WHW9</accession>
<gene>
    <name evidence="11" type="ORF">RM530_04785</name>
</gene>
<evidence type="ECO:0000259" key="9">
    <source>
        <dbReference type="Pfam" id="PF21082"/>
    </source>
</evidence>
<dbReference type="Gene3D" id="1.10.287.1260">
    <property type="match status" value="1"/>
</dbReference>
<keyword evidence="5 7" id="KW-1133">Transmembrane helix</keyword>
<protein>
    <submittedName>
        <fullName evidence="11">Mechanosensitive ion channel family protein</fullName>
    </submittedName>
</protein>
<feature type="transmembrane region" description="Helical" evidence="7">
    <location>
        <begin position="98"/>
        <end position="115"/>
    </location>
</feature>
<evidence type="ECO:0000313" key="11">
    <source>
        <dbReference type="EMBL" id="MDT0496677.1"/>
    </source>
</evidence>
<dbReference type="EMBL" id="JAVRIC010000005">
    <property type="protein sequence ID" value="MDT0496677.1"/>
    <property type="molecule type" value="Genomic_DNA"/>
</dbReference>
<dbReference type="Pfam" id="PF00924">
    <property type="entry name" value="MS_channel_2nd"/>
    <property type="match status" value="1"/>
</dbReference>
<feature type="transmembrane region" description="Helical" evidence="7">
    <location>
        <begin position="55"/>
        <end position="78"/>
    </location>
</feature>
<evidence type="ECO:0000313" key="12">
    <source>
        <dbReference type="Proteomes" id="UP001254608"/>
    </source>
</evidence>
<feature type="transmembrane region" description="Helical" evidence="7">
    <location>
        <begin position="20"/>
        <end position="43"/>
    </location>
</feature>
<organism evidence="11 12">
    <name type="scientific">Banduia mediterranea</name>
    <dbReference type="NCBI Taxonomy" id="3075609"/>
    <lineage>
        <taxon>Bacteria</taxon>
        <taxon>Pseudomonadati</taxon>
        <taxon>Pseudomonadota</taxon>
        <taxon>Gammaproteobacteria</taxon>
        <taxon>Nevskiales</taxon>
        <taxon>Algiphilaceae</taxon>
        <taxon>Banduia</taxon>
    </lineage>
</organism>
<comment type="caution">
    <text evidence="11">The sequence shown here is derived from an EMBL/GenBank/DDBJ whole genome shotgun (WGS) entry which is preliminary data.</text>
</comment>
<feature type="domain" description="Mechanosensitive ion channel MscS C-terminal" evidence="9">
    <location>
        <begin position="257"/>
        <end position="340"/>
    </location>
</feature>
<evidence type="ECO:0000256" key="4">
    <source>
        <dbReference type="ARBA" id="ARBA00022692"/>
    </source>
</evidence>
<sequence length="367" mass="40569">MPEVDLQNLEALFLGNPLRTWMISAGVVVLIIAVAFSLKWVVVNRLSRLAERSRFAYDDAIVAAVRVTRMWLVFFPAVLIGTQGLDLPDKLANGMQKAAALAVFVQLGIWLSAMLRHVIDHSRAKAMETDPGTATSLSALSFVGKMLLWAVILLLALDNMGIDVTAMVAGLGVGGIAVALAVQNILGDLFASLSIIVDKPFVIGDFIIVDSYMGSVENIGLKTTRIRSLGGEQIVFSNSDLLNTRIRNYKRMRERRIVFKFGVLYSTPADQLEAIPTMVREIIEDQQTVRFDRAHFQGFGDSSLNFEAVYWMLDPDFNLYMDRQQAINLALVRKFAPLGIDFAFPTRTLHVEGPIRVEPAQGQAPEA</sequence>
<evidence type="ECO:0000256" key="1">
    <source>
        <dbReference type="ARBA" id="ARBA00004651"/>
    </source>
</evidence>
<evidence type="ECO:0000256" key="3">
    <source>
        <dbReference type="ARBA" id="ARBA00022475"/>
    </source>
</evidence>
<dbReference type="SUPFAM" id="SSF50182">
    <property type="entry name" value="Sm-like ribonucleoproteins"/>
    <property type="match status" value="1"/>
</dbReference>
<dbReference type="InterPro" id="IPR023408">
    <property type="entry name" value="MscS_beta-dom_sf"/>
</dbReference>
<comment type="similarity">
    <text evidence="2">Belongs to the MscS (TC 1.A.23) family.</text>
</comment>